<reference evidence="2 3" key="1">
    <citation type="submission" date="2020-02" db="EMBL/GenBank/DDBJ databases">
        <title>Whole-genome analyses of novel actinobacteria.</title>
        <authorList>
            <person name="Sahin N."/>
        </authorList>
    </citation>
    <scope>NUCLEOTIDE SEQUENCE [LARGE SCALE GENOMIC DNA]</scope>
    <source>
        <strain evidence="2 3">A7024</strain>
    </source>
</reference>
<dbReference type="Proteomes" id="UP000481583">
    <property type="component" value="Unassembled WGS sequence"/>
</dbReference>
<evidence type="ECO:0000256" key="1">
    <source>
        <dbReference type="SAM" id="MobiDB-lite"/>
    </source>
</evidence>
<dbReference type="AlphaFoldDB" id="A0A6G4TYG2"/>
<comment type="caution">
    <text evidence="2">The sequence shown here is derived from an EMBL/GenBank/DDBJ whole genome shotgun (WGS) entry which is preliminary data.</text>
</comment>
<proteinExistence type="predicted"/>
<gene>
    <name evidence="2" type="ORF">G5C51_09605</name>
</gene>
<sequence length="69" mass="7385">MAEPHEVLTLEELNEEEAAESIEVGADEPTEAPDPEDEDDAVGVELADDDEMELIATETEGREGGEDGV</sequence>
<dbReference type="EMBL" id="JAAKZV010000028">
    <property type="protein sequence ID" value="NGN64158.1"/>
    <property type="molecule type" value="Genomic_DNA"/>
</dbReference>
<protein>
    <submittedName>
        <fullName evidence="2">Uncharacterized protein</fullName>
    </submittedName>
</protein>
<evidence type="ECO:0000313" key="2">
    <source>
        <dbReference type="EMBL" id="NGN64158.1"/>
    </source>
</evidence>
<feature type="region of interest" description="Disordered" evidence="1">
    <location>
        <begin position="1"/>
        <end position="42"/>
    </location>
</feature>
<accession>A0A6G4TYG2</accession>
<organism evidence="2 3">
    <name type="scientific">Streptomyces coryli</name>
    <dbReference type="NCBI Taxonomy" id="1128680"/>
    <lineage>
        <taxon>Bacteria</taxon>
        <taxon>Bacillati</taxon>
        <taxon>Actinomycetota</taxon>
        <taxon>Actinomycetes</taxon>
        <taxon>Kitasatosporales</taxon>
        <taxon>Streptomycetaceae</taxon>
        <taxon>Streptomyces</taxon>
    </lineage>
</organism>
<feature type="compositionally biased region" description="Acidic residues" evidence="1">
    <location>
        <begin position="12"/>
        <end position="42"/>
    </location>
</feature>
<dbReference type="RefSeq" id="WP_165234940.1">
    <property type="nucleotide sequence ID" value="NZ_JAAKZV010000028.1"/>
</dbReference>
<name>A0A6G4TYG2_9ACTN</name>
<keyword evidence="3" id="KW-1185">Reference proteome</keyword>
<evidence type="ECO:0000313" key="3">
    <source>
        <dbReference type="Proteomes" id="UP000481583"/>
    </source>
</evidence>